<dbReference type="EMBL" id="KL367549">
    <property type="protein sequence ID" value="KFD64847.1"/>
    <property type="molecule type" value="Genomic_DNA"/>
</dbReference>
<organism evidence="1 3">
    <name type="scientific">Trichuris suis</name>
    <name type="common">pig whipworm</name>
    <dbReference type="NCBI Taxonomy" id="68888"/>
    <lineage>
        <taxon>Eukaryota</taxon>
        <taxon>Metazoa</taxon>
        <taxon>Ecdysozoa</taxon>
        <taxon>Nematoda</taxon>
        <taxon>Enoplea</taxon>
        <taxon>Dorylaimia</taxon>
        <taxon>Trichinellida</taxon>
        <taxon>Trichuridae</taxon>
        <taxon>Trichuris</taxon>
    </lineage>
</organism>
<dbReference type="Proteomes" id="UP000030758">
    <property type="component" value="Unassembled WGS sequence"/>
</dbReference>
<dbReference type="Proteomes" id="UP000030764">
    <property type="component" value="Unassembled WGS sequence"/>
</dbReference>
<gene>
    <name evidence="1" type="ORF">M513_01661</name>
    <name evidence="2" type="ORF">M514_01661</name>
</gene>
<reference evidence="1 3" key="1">
    <citation type="journal article" date="2014" name="Nat. Genet.">
        <title>Genome and transcriptome of the porcine whipworm Trichuris suis.</title>
        <authorList>
            <person name="Jex A.R."/>
            <person name="Nejsum P."/>
            <person name="Schwarz E.M."/>
            <person name="Hu L."/>
            <person name="Young N.D."/>
            <person name="Hall R.S."/>
            <person name="Korhonen P.K."/>
            <person name="Liao S."/>
            <person name="Thamsborg S."/>
            <person name="Xia J."/>
            <person name="Xu P."/>
            <person name="Wang S."/>
            <person name="Scheerlinck J.P."/>
            <person name="Hofmann A."/>
            <person name="Sternberg P.W."/>
            <person name="Wang J."/>
            <person name="Gasser R.B."/>
        </authorList>
    </citation>
    <scope>NUCLEOTIDE SEQUENCE [LARGE SCALE GENOMIC DNA]</scope>
    <source>
        <strain evidence="2">DCEP-RM93F</strain>
        <strain evidence="1">DCEP-RM93M</strain>
    </source>
</reference>
<dbReference type="AlphaFoldDB" id="A0A085MK12"/>
<name>A0A085MK12_9BILA</name>
<proteinExistence type="predicted"/>
<evidence type="ECO:0000313" key="3">
    <source>
        <dbReference type="Proteomes" id="UP000030764"/>
    </source>
</evidence>
<sequence>MKPCLGPWTIGTKKCSNMLRIRPGLIKRPPPPA</sequence>
<evidence type="ECO:0000313" key="2">
    <source>
        <dbReference type="EMBL" id="KFD64847.1"/>
    </source>
</evidence>
<keyword evidence="3" id="KW-1185">Reference proteome</keyword>
<evidence type="ECO:0000313" key="1">
    <source>
        <dbReference type="EMBL" id="KFD57558.1"/>
    </source>
</evidence>
<dbReference type="EMBL" id="KL363188">
    <property type="protein sequence ID" value="KFD57558.1"/>
    <property type="molecule type" value="Genomic_DNA"/>
</dbReference>
<accession>A0A085MK12</accession>
<protein>
    <submittedName>
        <fullName evidence="1">Uncharacterized protein</fullName>
    </submittedName>
</protein>